<name>A0A016X0V5_9BILA</name>
<evidence type="ECO:0000313" key="2">
    <source>
        <dbReference type="Proteomes" id="UP000024635"/>
    </source>
</evidence>
<dbReference type="EMBL" id="JARK01000025">
    <property type="protein sequence ID" value="EYC45525.1"/>
    <property type="molecule type" value="Genomic_DNA"/>
</dbReference>
<dbReference type="AlphaFoldDB" id="A0A016X0V5"/>
<sequence>MSAIVASFTVESREKGRGRGAEFLGRDAEALHACSGCPLLPAAEKSSATQQQTTRASMQNLCVSGQERRAAVRPLASSLYIQKLLDFVDLTSTAFQRNHTILILATKCMYE</sequence>
<keyword evidence="2" id="KW-1185">Reference proteome</keyword>
<comment type="caution">
    <text evidence="1">The sequence shown here is derived from an EMBL/GenBank/DDBJ whole genome shotgun (WGS) entry which is preliminary data.</text>
</comment>
<reference evidence="2" key="1">
    <citation type="journal article" date="2015" name="Nat. Genet.">
        <title>The genome and transcriptome of the zoonotic hookworm Ancylostoma ceylanicum identify infection-specific gene families.</title>
        <authorList>
            <person name="Schwarz E.M."/>
            <person name="Hu Y."/>
            <person name="Antoshechkin I."/>
            <person name="Miller M.M."/>
            <person name="Sternberg P.W."/>
            <person name="Aroian R.V."/>
        </authorList>
    </citation>
    <scope>NUCLEOTIDE SEQUENCE</scope>
    <source>
        <strain evidence="2">HY135</strain>
    </source>
</reference>
<gene>
    <name evidence="1" type="primary">Acey_s0425.g1240</name>
    <name evidence="1" type="ORF">Y032_0425g1240</name>
</gene>
<dbReference type="Proteomes" id="UP000024635">
    <property type="component" value="Unassembled WGS sequence"/>
</dbReference>
<organism evidence="1 2">
    <name type="scientific">Ancylostoma ceylanicum</name>
    <dbReference type="NCBI Taxonomy" id="53326"/>
    <lineage>
        <taxon>Eukaryota</taxon>
        <taxon>Metazoa</taxon>
        <taxon>Ecdysozoa</taxon>
        <taxon>Nematoda</taxon>
        <taxon>Chromadorea</taxon>
        <taxon>Rhabditida</taxon>
        <taxon>Rhabditina</taxon>
        <taxon>Rhabditomorpha</taxon>
        <taxon>Strongyloidea</taxon>
        <taxon>Ancylostomatidae</taxon>
        <taxon>Ancylostomatinae</taxon>
        <taxon>Ancylostoma</taxon>
    </lineage>
</organism>
<evidence type="ECO:0000313" key="1">
    <source>
        <dbReference type="EMBL" id="EYC45525.1"/>
    </source>
</evidence>
<protein>
    <submittedName>
        <fullName evidence="1">Uncharacterized protein</fullName>
    </submittedName>
</protein>
<proteinExistence type="predicted"/>
<accession>A0A016X0V5</accession>